<evidence type="ECO:0000256" key="7">
    <source>
        <dbReference type="ARBA" id="ARBA00022839"/>
    </source>
</evidence>
<dbReference type="CDD" id="cd06141">
    <property type="entry name" value="WRN_exo"/>
    <property type="match status" value="1"/>
</dbReference>
<keyword evidence="15" id="KW-1185">Reference proteome</keyword>
<comment type="subcellular location">
    <subcellularLocation>
        <location evidence="1">Nucleus</location>
    </subcellularLocation>
</comment>
<dbReference type="VEuPathDB" id="TriTrypDB:LtaPh_3414600"/>
<dbReference type="GO" id="GO:0006139">
    <property type="term" value="P:nucleobase-containing compound metabolic process"/>
    <property type="evidence" value="ECO:0007669"/>
    <property type="project" value="InterPro"/>
</dbReference>
<keyword evidence="2" id="KW-0540">Nuclease</keyword>
<evidence type="ECO:0000256" key="2">
    <source>
        <dbReference type="ARBA" id="ARBA00022722"/>
    </source>
</evidence>
<keyword evidence="5" id="KW-0378">Hydrolase</keyword>
<dbReference type="PANTHER" id="PTHR13620">
    <property type="entry name" value="3-5 EXONUCLEASE"/>
    <property type="match status" value="1"/>
</dbReference>
<feature type="domain" description="C3H1-type" evidence="13">
    <location>
        <begin position="316"/>
        <end position="343"/>
    </location>
</feature>
<protein>
    <recommendedName>
        <fullName evidence="10">3'-5' exonuclease</fullName>
    </recommendedName>
    <alternativeName>
        <fullName evidence="11">Werner Syndrome-like exonuclease</fullName>
    </alternativeName>
</protein>
<dbReference type="SUPFAM" id="SSF53098">
    <property type="entry name" value="Ribonuclease H-like"/>
    <property type="match status" value="1"/>
</dbReference>
<dbReference type="SUPFAM" id="SSF90229">
    <property type="entry name" value="CCCH zinc finger"/>
    <property type="match status" value="1"/>
</dbReference>
<gene>
    <name evidence="14" type="ORF">LtaPh_3414600</name>
</gene>
<dbReference type="GO" id="GO:0008270">
    <property type="term" value="F:zinc ion binding"/>
    <property type="evidence" value="ECO:0007669"/>
    <property type="project" value="UniProtKB-KW"/>
</dbReference>
<evidence type="ECO:0000256" key="6">
    <source>
        <dbReference type="ARBA" id="ARBA00022833"/>
    </source>
</evidence>
<evidence type="ECO:0000256" key="4">
    <source>
        <dbReference type="ARBA" id="ARBA00022771"/>
    </source>
</evidence>
<sequence length="560" mass="63305">MKTITSSVVSASVCGLFVDSSAAWQSYGERIWSEMMQTLRQQPVHLKIIGIDSEWFLNLPLAVVQFSTSSHCFVLHLRFFDGRSLPAAVKEALCDPSIIKCGVGVKDDISRLQKEQNITIQSVLDVAEYSALFGLHQGVKSNLKLLASTVANLSIEKKKKIACSNWELPLKKEQVNYAAEDALASYLVGRAVMLKAFQVTDMSADAFNIAEWLHETSPKAAMALKIMKQEAVSLETQRKKETYLPLSKKRDNDKLLTQSGSCHKVSVLDRNGNFIFECSTQMAKFYVMGKSLAVITKHVASHPRDPLEIQLLFDPTVKTQLCIHHKLGICLLQDQCPFAHGMSKLQADAASLIQSEIPSCASCLGTKELVSHAITPPSLRKFMPLPHRQARVDDYLPVCRQCNSILRYYYDKEIERCYREAEKANIMVCDLNVVQKCSQYARLLSSADQLANMLAHTHAELQNFVKQNWKNTFFEDFNPGFKIDEPVEQNVAFLKRLGRISPFDVRSKVTMAVLVGDDEEKAQQFIERWHDYCFNTCGLMKKMSNHVTHKKWKDSHAQKD</sequence>
<dbReference type="PANTHER" id="PTHR13620:SF109">
    <property type="entry name" value="3'-5' EXONUCLEASE"/>
    <property type="match status" value="1"/>
</dbReference>
<comment type="caution">
    <text evidence="14">The sequence shown here is derived from an EMBL/GenBank/DDBJ whole genome shotgun (WGS) entry which is preliminary data.</text>
</comment>
<evidence type="ECO:0000256" key="1">
    <source>
        <dbReference type="ARBA" id="ARBA00004123"/>
    </source>
</evidence>
<evidence type="ECO:0000256" key="5">
    <source>
        <dbReference type="ARBA" id="ARBA00022801"/>
    </source>
</evidence>
<evidence type="ECO:0000256" key="11">
    <source>
        <dbReference type="ARBA" id="ARBA00042761"/>
    </source>
</evidence>
<proteinExistence type="predicted"/>
<evidence type="ECO:0000256" key="10">
    <source>
        <dbReference type="ARBA" id="ARBA00040531"/>
    </source>
</evidence>
<dbReference type="EMBL" id="BLBS01000054">
    <property type="protein sequence ID" value="GET92220.1"/>
    <property type="molecule type" value="Genomic_DNA"/>
</dbReference>
<evidence type="ECO:0000256" key="3">
    <source>
        <dbReference type="ARBA" id="ARBA00022723"/>
    </source>
</evidence>
<name>A0A640KR31_LEITA</name>
<dbReference type="Pfam" id="PF01612">
    <property type="entry name" value="DNA_pol_A_exo1"/>
    <property type="match status" value="1"/>
</dbReference>
<evidence type="ECO:0000256" key="8">
    <source>
        <dbReference type="ARBA" id="ARBA00022842"/>
    </source>
</evidence>
<dbReference type="GO" id="GO:0005634">
    <property type="term" value="C:nucleus"/>
    <property type="evidence" value="ECO:0007669"/>
    <property type="project" value="UniProtKB-SubCell"/>
</dbReference>
<dbReference type="PROSITE" id="PS50103">
    <property type="entry name" value="ZF_C3H1"/>
    <property type="match status" value="1"/>
</dbReference>
<dbReference type="Proteomes" id="UP000419144">
    <property type="component" value="Unassembled WGS sequence"/>
</dbReference>
<dbReference type="InterPro" id="IPR051132">
    <property type="entry name" value="3-5_Exonuclease_domain"/>
</dbReference>
<dbReference type="OrthoDB" id="1920326at2759"/>
<feature type="zinc finger region" description="C3H1-type" evidence="12">
    <location>
        <begin position="316"/>
        <end position="343"/>
    </location>
</feature>
<evidence type="ECO:0000259" key="13">
    <source>
        <dbReference type="PROSITE" id="PS50103"/>
    </source>
</evidence>
<dbReference type="GO" id="GO:0003676">
    <property type="term" value="F:nucleic acid binding"/>
    <property type="evidence" value="ECO:0007669"/>
    <property type="project" value="InterPro"/>
</dbReference>
<reference evidence="14" key="1">
    <citation type="submission" date="2019-11" db="EMBL/GenBank/DDBJ databases">
        <title>Leishmania tarentolae CDS.</title>
        <authorList>
            <person name="Goto Y."/>
            <person name="Yamagishi J."/>
        </authorList>
    </citation>
    <scope>NUCLEOTIDE SEQUENCE [LARGE SCALE GENOMIC DNA]</scope>
    <source>
        <strain evidence="14">Parrot Tar II</strain>
    </source>
</reference>
<evidence type="ECO:0000313" key="15">
    <source>
        <dbReference type="Proteomes" id="UP000419144"/>
    </source>
</evidence>
<dbReference type="InterPro" id="IPR036397">
    <property type="entry name" value="RNaseH_sf"/>
</dbReference>
<keyword evidence="4 12" id="KW-0863">Zinc-finger</keyword>
<dbReference type="GO" id="GO:0008408">
    <property type="term" value="F:3'-5' exonuclease activity"/>
    <property type="evidence" value="ECO:0007669"/>
    <property type="project" value="InterPro"/>
</dbReference>
<dbReference type="InterPro" id="IPR036855">
    <property type="entry name" value="Znf_CCCH_sf"/>
</dbReference>
<dbReference type="InterPro" id="IPR000571">
    <property type="entry name" value="Znf_CCCH"/>
</dbReference>
<keyword evidence="3 12" id="KW-0479">Metal-binding</keyword>
<evidence type="ECO:0000256" key="9">
    <source>
        <dbReference type="ARBA" id="ARBA00023242"/>
    </source>
</evidence>
<keyword evidence="8" id="KW-0460">Magnesium</keyword>
<keyword evidence="9" id="KW-0539">Nucleus</keyword>
<dbReference type="InterPro" id="IPR002562">
    <property type="entry name" value="3'-5'_exonuclease_dom"/>
</dbReference>
<evidence type="ECO:0000256" key="12">
    <source>
        <dbReference type="PROSITE-ProRule" id="PRU00723"/>
    </source>
</evidence>
<dbReference type="Gene3D" id="3.30.420.10">
    <property type="entry name" value="Ribonuclease H-like superfamily/Ribonuclease H"/>
    <property type="match status" value="1"/>
</dbReference>
<keyword evidence="7" id="KW-0269">Exonuclease</keyword>
<organism evidence="14 15">
    <name type="scientific">Leishmania tarentolae</name>
    <name type="common">Sauroleishmania tarentolae</name>
    <dbReference type="NCBI Taxonomy" id="5689"/>
    <lineage>
        <taxon>Eukaryota</taxon>
        <taxon>Discoba</taxon>
        <taxon>Euglenozoa</taxon>
        <taxon>Kinetoplastea</taxon>
        <taxon>Metakinetoplastina</taxon>
        <taxon>Trypanosomatida</taxon>
        <taxon>Trypanosomatidae</taxon>
        <taxon>Leishmaniinae</taxon>
        <taxon>Leishmania</taxon>
        <taxon>lizard Leishmania</taxon>
    </lineage>
</organism>
<dbReference type="AlphaFoldDB" id="A0A640KR31"/>
<dbReference type="InterPro" id="IPR012337">
    <property type="entry name" value="RNaseH-like_sf"/>
</dbReference>
<accession>A0A640KR31</accession>
<evidence type="ECO:0000313" key="14">
    <source>
        <dbReference type="EMBL" id="GET92220.1"/>
    </source>
</evidence>
<keyword evidence="6 12" id="KW-0862">Zinc</keyword>